<feature type="region of interest" description="Disordered" evidence="12">
    <location>
        <begin position="444"/>
        <end position="468"/>
    </location>
</feature>
<dbReference type="PROSITE" id="PS00028">
    <property type="entry name" value="ZINC_FINGER_C2H2_1"/>
    <property type="match status" value="5"/>
</dbReference>
<dbReference type="GO" id="GO:0005634">
    <property type="term" value="C:nucleus"/>
    <property type="evidence" value="ECO:0007669"/>
    <property type="project" value="UniProtKB-SubCell"/>
</dbReference>
<evidence type="ECO:0000256" key="3">
    <source>
        <dbReference type="ARBA" id="ARBA00022737"/>
    </source>
</evidence>
<sequence length="1027" mass="114632">MIRQPNRHFRLDLRVDVDIICSANTEQFPSPLTEVTTTSSMSPEISQTSEDIRKRMNGIHKPGAVPEEVLNNNGLSLHSLQRIAKAAVGEQSEDDDKLQEYLQRRDTAVIYAEPVGRSDNVPSITNGLTKEVEEINSNPEYFIKCPKCQKGYPGFQALKEHMESTHTDISSVENTTGIISNSVSPTPSIIGSGGPYGCSQCATSFASKDQLEKHELLHSPNAQVSCKICNKTFANVYRLQRHMISHDESAVLRKFKCTECEKAFKFKHHLKEHIRIHSGEKPFECVNCGKRFSHSGSYSSHMTSKKCLVMNLKLGRTRGSPGNALLEKSPSQTSRSNKRIPGNPLNNNLTTSPNHNAYLPILPKYTEAAAAFLHSSLASNHAIHPFYIPPTSLLNNSGPTISPYSVPSLNHILEQLQGASPHRPQFIEAPEDMSVSNSIENLKQETTTSPKINDSITAGSKSNSSSCGDLVVASDAENANDTEISIKKECNSGDINSNGSDLEAVKRILETVNASVTKQLLQANMQKYTNDADSDDRTSPSLKSPNEFTCTICKQHFSNQRTLDDHECDQIDIQSEGLAAKLEDAVTIKVEDTHNSNYSCDEYDLDSDRLLDKNDDYDMDCESVTTTDQVSEDGRKVRVRSLIADKQLKVLKDHYNMNPRPRREELVKIAEKIGFPVRVVQVWFQNTRARDRREGRLIQVPYNPMGSVPLRLPPAMVPSSSQSSGLRVGYPLVSSPPYNLEQPLDLSTKKSPLLSTHSSPSGSPHRPPSSNPHSDSGEEVVNLSHKCSRSPTPFHQSYQNHYQNSNSSSDLRRSPSPMDFNNGSKLAKILAQPTHPLSLSNVGLVPMDGFMRLPALTQLINNRISNLSPSSGKRCWSEENESTVPQDALHDRLNKRTKVTQIVLKGLNSPSLLNAEGEIEGQFICDQCDKSFTKQSSLARHKYEHSGQRPHKCDECIKAFKHKHHLTEHKRLHSGEKPFQCSKCLKRFSHSGSYSQHMNHRYSYCKPYRESQRKTGRIQVWLSTKTH</sequence>
<dbReference type="CDD" id="cd00086">
    <property type="entry name" value="homeodomain"/>
    <property type="match status" value="1"/>
</dbReference>
<evidence type="ECO:0000313" key="16">
    <source>
        <dbReference type="Proteomes" id="UP001353858"/>
    </source>
</evidence>
<comment type="caution">
    <text evidence="15">The sequence shown here is derived from an EMBL/GenBank/DDBJ whole genome shotgun (WGS) entry which is preliminary data.</text>
</comment>
<evidence type="ECO:0000256" key="8">
    <source>
        <dbReference type="ARBA" id="ARBA00023242"/>
    </source>
</evidence>
<name>A0AAN7PGH1_9COLE</name>
<dbReference type="GO" id="GO:0000122">
    <property type="term" value="P:negative regulation of transcription by RNA polymerase II"/>
    <property type="evidence" value="ECO:0007669"/>
    <property type="project" value="UniProtKB-ARBA"/>
</dbReference>
<keyword evidence="2" id="KW-0479">Metal-binding</keyword>
<feature type="compositionally biased region" description="Low complexity" evidence="12">
    <location>
        <begin position="750"/>
        <end position="764"/>
    </location>
</feature>
<evidence type="ECO:0000256" key="2">
    <source>
        <dbReference type="ARBA" id="ARBA00022723"/>
    </source>
</evidence>
<keyword evidence="16" id="KW-1185">Reference proteome</keyword>
<evidence type="ECO:0000256" key="5">
    <source>
        <dbReference type="ARBA" id="ARBA00022833"/>
    </source>
</evidence>
<dbReference type="FunFam" id="3.30.160.60:FF:000082">
    <property type="entry name" value="Putative zinc finger E-box-binding homeobox 2"/>
    <property type="match status" value="1"/>
</dbReference>
<feature type="region of interest" description="Disordered" evidence="12">
    <location>
        <begin position="750"/>
        <end position="823"/>
    </location>
</feature>
<evidence type="ECO:0000256" key="9">
    <source>
        <dbReference type="PROSITE-ProRule" id="PRU00042"/>
    </source>
</evidence>
<gene>
    <name evidence="15" type="ORF">RN001_005345</name>
</gene>
<dbReference type="AlphaFoldDB" id="A0AAN7PGH1"/>
<dbReference type="Proteomes" id="UP001353858">
    <property type="component" value="Unassembled WGS sequence"/>
</dbReference>
<comment type="subcellular location">
    <subcellularLocation>
        <location evidence="1 10 11">Nucleus</location>
    </subcellularLocation>
</comment>
<dbReference type="SUPFAM" id="SSF46689">
    <property type="entry name" value="Homeodomain-like"/>
    <property type="match status" value="1"/>
</dbReference>
<dbReference type="GO" id="GO:0000981">
    <property type="term" value="F:DNA-binding transcription factor activity, RNA polymerase II-specific"/>
    <property type="evidence" value="ECO:0007669"/>
    <property type="project" value="TreeGrafter"/>
</dbReference>
<organism evidence="15 16">
    <name type="scientific">Aquatica leii</name>
    <dbReference type="NCBI Taxonomy" id="1421715"/>
    <lineage>
        <taxon>Eukaryota</taxon>
        <taxon>Metazoa</taxon>
        <taxon>Ecdysozoa</taxon>
        <taxon>Arthropoda</taxon>
        <taxon>Hexapoda</taxon>
        <taxon>Insecta</taxon>
        <taxon>Pterygota</taxon>
        <taxon>Neoptera</taxon>
        <taxon>Endopterygota</taxon>
        <taxon>Coleoptera</taxon>
        <taxon>Polyphaga</taxon>
        <taxon>Elateriformia</taxon>
        <taxon>Elateroidea</taxon>
        <taxon>Lampyridae</taxon>
        <taxon>Luciolinae</taxon>
        <taxon>Aquatica</taxon>
    </lineage>
</organism>
<dbReference type="PANTHER" id="PTHR24391:SF27">
    <property type="entry name" value="ZINC FINGER PROTEIN 1"/>
    <property type="match status" value="1"/>
</dbReference>
<dbReference type="Pfam" id="PF00096">
    <property type="entry name" value="zf-C2H2"/>
    <property type="match status" value="3"/>
</dbReference>
<evidence type="ECO:0000256" key="11">
    <source>
        <dbReference type="RuleBase" id="RU000682"/>
    </source>
</evidence>
<feature type="domain" description="Homeobox" evidence="13">
    <location>
        <begin position="634"/>
        <end position="694"/>
    </location>
</feature>
<evidence type="ECO:0000259" key="14">
    <source>
        <dbReference type="PROSITE" id="PS50157"/>
    </source>
</evidence>
<dbReference type="InterPro" id="IPR013087">
    <property type="entry name" value="Znf_C2H2_type"/>
</dbReference>
<evidence type="ECO:0000313" key="15">
    <source>
        <dbReference type="EMBL" id="KAK4882026.1"/>
    </source>
</evidence>
<feature type="domain" description="C2H2-type" evidence="14">
    <location>
        <begin position="951"/>
        <end position="978"/>
    </location>
</feature>
<dbReference type="SMART" id="SM00389">
    <property type="entry name" value="HOX"/>
    <property type="match status" value="1"/>
</dbReference>
<feature type="domain" description="C2H2-type" evidence="14">
    <location>
        <begin position="255"/>
        <end position="282"/>
    </location>
</feature>
<evidence type="ECO:0000256" key="1">
    <source>
        <dbReference type="ARBA" id="ARBA00004123"/>
    </source>
</evidence>
<dbReference type="Pfam" id="PF13894">
    <property type="entry name" value="zf-C2H2_4"/>
    <property type="match status" value="1"/>
</dbReference>
<evidence type="ECO:0000256" key="6">
    <source>
        <dbReference type="ARBA" id="ARBA00023125"/>
    </source>
</evidence>
<dbReference type="EMBL" id="JARPUR010000002">
    <property type="protein sequence ID" value="KAK4882026.1"/>
    <property type="molecule type" value="Genomic_DNA"/>
</dbReference>
<dbReference type="FunFam" id="3.30.160.60:FF:000744">
    <property type="entry name" value="zinc finger E-box-binding homeobox 1"/>
    <property type="match status" value="1"/>
</dbReference>
<evidence type="ECO:0000256" key="4">
    <source>
        <dbReference type="ARBA" id="ARBA00022771"/>
    </source>
</evidence>
<dbReference type="PROSITE" id="PS50157">
    <property type="entry name" value="ZINC_FINGER_C2H2_2"/>
    <property type="match status" value="8"/>
</dbReference>
<feature type="domain" description="C2H2-type" evidence="14">
    <location>
        <begin position="224"/>
        <end position="246"/>
    </location>
</feature>
<feature type="region of interest" description="Disordered" evidence="12">
    <location>
        <begin position="707"/>
        <end position="728"/>
    </location>
</feature>
<feature type="region of interest" description="Disordered" evidence="12">
    <location>
        <begin position="319"/>
        <end position="353"/>
    </location>
</feature>
<keyword evidence="6 10" id="KW-0238">DNA-binding</keyword>
<keyword evidence="7 10" id="KW-0371">Homeobox</keyword>
<reference evidence="16" key="1">
    <citation type="submission" date="2023-01" db="EMBL/GenBank/DDBJ databases">
        <title>Key to firefly adult light organ development and bioluminescence: homeobox transcription factors regulate luciferase expression and transportation to peroxisome.</title>
        <authorList>
            <person name="Fu X."/>
        </authorList>
    </citation>
    <scope>NUCLEOTIDE SEQUENCE [LARGE SCALE GENOMIC DNA]</scope>
</reference>
<feature type="domain" description="C2H2-type" evidence="14">
    <location>
        <begin position="196"/>
        <end position="223"/>
    </location>
</feature>
<keyword evidence="3" id="KW-0677">Repeat</keyword>
<accession>A0AAN7PGH1</accession>
<keyword evidence="8 10" id="KW-0539">Nucleus</keyword>
<dbReference type="PANTHER" id="PTHR24391">
    <property type="entry name" value="HISTONE H4 TRANSCRIPTION FACTOR-RELATED"/>
    <property type="match status" value="1"/>
</dbReference>
<feature type="compositionally biased region" description="Low complexity" evidence="12">
    <location>
        <begin position="795"/>
        <end position="817"/>
    </location>
</feature>
<feature type="compositionally biased region" description="Low complexity" evidence="12">
    <location>
        <begin position="343"/>
        <end position="353"/>
    </location>
</feature>
<dbReference type="GO" id="GO:0008270">
    <property type="term" value="F:zinc ion binding"/>
    <property type="evidence" value="ECO:0007669"/>
    <property type="project" value="UniProtKB-KW"/>
</dbReference>
<evidence type="ECO:0000256" key="7">
    <source>
        <dbReference type="ARBA" id="ARBA00023155"/>
    </source>
</evidence>
<protein>
    <submittedName>
        <fullName evidence="15">Uncharacterized protein</fullName>
    </submittedName>
</protein>
<keyword evidence="5" id="KW-0862">Zinc</keyword>
<proteinExistence type="predicted"/>
<dbReference type="GO" id="GO:0000978">
    <property type="term" value="F:RNA polymerase II cis-regulatory region sequence-specific DNA binding"/>
    <property type="evidence" value="ECO:0007669"/>
    <property type="project" value="TreeGrafter"/>
</dbReference>
<dbReference type="PROSITE" id="PS50071">
    <property type="entry name" value="HOMEOBOX_2"/>
    <property type="match status" value="1"/>
</dbReference>
<feature type="compositionally biased region" description="Polar residues" evidence="12">
    <location>
        <begin position="444"/>
        <end position="467"/>
    </location>
</feature>
<evidence type="ECO:0000256" key="10">
    <source>
        <dbReference type="PROSITE-ProRule" id="PRU00108"/>
    </source>
</evidence>
<feature type="domain" description="C2H2-type" evidence="14">
    <location>
        <begin position="283"/>
        <end position="302"/>
    </location>
</feature>
<dbReference type="Gene3D" id="3.30.160.60">
    <property type="entry name" value="Classic Zinc Finger"/>
    <property type="match status" value="7"/>
</dbReference>
<dbReference type="InterPro" id="IPR036236">
    <property type="entry name" value="Znf_C2H2_sf"/>
</dbReference>
<dbReference type="Pfam" id="PF00046">
    <property type="entry name" value="Homeodomain"/>
    <property type="match status" value="1"/>
</dbReference>
<dbReference type="InterPro" id="IPR051574">
    <property type="entry name" value="ZnF_E-box_Homeobox"/>
</dbReference>
<keyword evidence="4 9" id="KW-0863">Zinc-finger</keyword>
<dbReference type="FunFam" id="3.30.160.60:FF:000013">
    <property type="entry name" value="Putative zinc finger E-box-binding homeobox 2"/>
    <property type="match status" value="2"/>
</dbReference>
<evidence type="ECO:0000259" key="13">
    <source>
        <dbReference type="PROSITE" id="PS50071"/>
    </source>
</evidence>
<feature type="domain" description="C2H2-type" evidence="14">
    <location>
        <begin position="143"/>
        <end position="171"/>
    </location>
</feature>
<feature type="domain" description="C2H2-type" evidence="14">
    <location>
        <begin position="979"/>
        <end position="1007"/>
    </location>
</feature>
<feature type="domain" description="C2H2-type" evidence="14">
    <location>
        <begin position="923"/>
        <end position="950"/>
    </location>
</feature>
<feature type="DNA-binding region" description="Homeobox" evidence="10">
    <location>
        <begin position="636"/>
        <end position="695"/>
    </location>
</feature>
<dbReference type="InterPro" id="IPR001356">
    <property type="entry name" value="HD"/>
</dbReference>
<dbReference type="Gene3D" id="1.10.10.60">
    <property type="entry name" value="Homeodomain-like"/>
    <property type="match status" value="1"/>
</dbReference>
<dbReference type="InterPro" id="IPR009057">
    <property type="entry name" value="Homeodomain-like_sf"/>
</dbReference>
<dbReference type="SUPFAM" id="SSF57667">
    <property type="entry name" value="beta-beta-alpha zinc fingers"/>
    <property type="match status" value="4"/>
</dbReference>
<evidence type="ECO:0000256" key="12">
    <source>
        <dbReference type="SAM" id="MobiDB-lite"/>
    </source>
</evidence>
<dbReference type="FunFam" id="3.30.160.60:FF:000045">
    <property type="entry name" value="ZFP69 zinc finger protein B"/>
    <property type="match status" value="1"/>
</dbReference>
<dbReference type="SMART" id="SM00355">
    <property type="entry name" value="ZnF_C2H2"/>
    <property type="match status" value="9"/>
</dbReference>